<evidence type="ECO:0000256" key="1">
    <source>
        <dbReference type="ARBA" id="ARBA00006529"/>
    </source>
</evidence>
<organism evidence="9 10">
    <name type="scientific">Ilex paraguariensis</name>
    <name type="common">yerba mate</name>
    <dbReference type="NCBI Taxonomy" id="185542"/>
    <lineage>
        <taxon>Eukaryota</taxon>
        <taxon>Viridiplantae</taxon>
        <taxon>Streptophyta</taxon>
        <taxon>Embryophyta</taxon>
        <taxon>Tracheophyta</taxon>
        <taxon>Spermatophyta</taxon>
        <taxon>Magnoliopsida</taxon>
        <taxon>eudicotyledons</taxon>
        <taxon>Gunneridae</taxon>
        <taxon>Pentapetalae</taxon>
        <taxon>asterids</taxon>
        <taxon>campanulids</taxon>
        <taxon>Aquifoliales</taxon>
        <taxon>Aquifoliaceae</taxon>
        <taxon>Ilex</taxon>
    </lineage>
</organism>
<comment type="similarity">
    <text evidence="1">Belongs to the protein kinase superfamily. STE Ser/Thr protein kinase family. MAP kinase kinase kinase subfamily.</text>
</comment>
<dbReference type="PANTHER" id="PTHR48016:SF8">
    <property type="entry name" value="MITOGEN-ACTIVATED PROTEIN KINASE KINASE KINASE 3"/>
    <property type="match status" value="1"/>
</dbReference>
<dbReference type="PANTHER" id="PTHR48016">
    <property type="entry name" value="MAP KINASE KINASE KINASE SSK2-RELATED-RELATED"/>
    <property type="match status" value="1"/>
</dbReference>
<dbReference type="Proteomes" id="UP001642360">
    <property type="component" value="Unassembled WGS sequence"/>
</dbReference>
<evidence type="ECO:0000259" key="6">
    <source>
        <dbReference type="PROSITE" id="PS50011"/>
    </source>
</evidence>
<evidence type="ECO:0000256" key="3">
    <source>
        <dbReference type="ARBA" id="ARBA00022741"/>
    </source>
</evidence>
<dbReference type="EMBL" id="CAUOFW020001792">
    <property type="protein sequence ID" value="CAK9148738.1"/>
    <property type="molecule type" value="Genomic_DNA"/>
</dbReference>
<dbReference type="AlphaFoldDB" id="A0ABC8S176"/>
<keyword evidence="5" id="KW-0067">ATP-binding</keyword>
<dbReference type="Pfam" id="PF00069">
    <property type="entry name" value="Pkinase"/>
    <property type="match status" value="1"/>
</dbReference>
<evidence type="ECO:0000256" key="4">
    <source>
        <dbReference type="ARBA" id="ARBA00022777"/>
    </source>
</evidence>
<evidence type="ECO:0000256" key="2">
    <source>
        <dbReference type="ARBA" id="ARBA00022679"/>
    </source>
</evidence>
<evidence type="ECO:0000313" key="10">
    <source>
        <dbReference type="Proteomes" id="UP001642360"/>
    </source>
</evidence>
<dbReference type="InterPro" id="IPR000719">
    <property type="entry name" value="Prot_kinase_dom"/>
</dbReference>
<keyword evidence="4" id="KW-0418">Kinase</keyword>
<proteinExistence type="inferred from homology"/>
<dbReference type="PROSITE" id="PS50011">
    <property type="entry name" value="PROTEIN_KINASE_DOM"/>
    <property type="match status" value="1"/>
</dbReference>
<feature type="domain" description="Protein kinase" evidence="6">
    <location>
        <begin position="1"/>
        <end position="101"/>
    </location>
</feature>
<accession>A0ABC8S176</accession>
<keyword evidence="2" id="KW-0808">Transferase</keyword>
<dbReference type="EMBL" id="CAUOFW020001792">
    <property type="protein sequence ID" value="CAK9148737.1"/>
    <property type="molecule type" value="Genomic_DNA"/>
</dbReference>
<dbReference type="EMBL" id="CAUOFW020001792">
    <property type="protein sequence ID" value="CAK9148736.1"/>
    <property type="molecule type" value="Genomic_DNA"/>
</dbReference>
<keyword evidence="3" id="KW-0547">Nucleotide-binding</keyword>
<keyword evidence="10" id="KW-1185">Reference proteome</keyword>
<dbReference type="GO" id="GO:0016301">
    <property type="term" value="F:kinase activity"/>
    <property type="evidence" value="ECO:0007669"/>
    <property type="project" value="UniProtKB-KW"/>
</dbReference>
<dbReference type="SUPFAM" id="SSF56112">
    <property type="entry name" value="Protein kinase-like (PK-like)"/>
    <property type="match status" value="1"/>
</dbReference>
<comment type="caution">
    <text evidence="9">The sequence shown here is derived from an EMBL/GenBank/DDBJ whole genome shotgun (WGS) entry which is preliminary data.</text>
</comment>
<evidence type="ECO:0000256" key="5">
    <source>
        <dbReference type="ARBA" id="ARBA00022840"/>
    </source>
</evidence>
<dbReference type="InterPro" id="IPR050538">
    <property type="entry name" value="MAP_kinase_kinase_kinase"/>
</dbReference>
<dbReference type="GO" id="GO:0005524">
    <property type="term" value="F:ATP binding"/>
    <property type="evidence" value="ECO:0007669"/>
    <property type="project" value="UniProtKB-KW"/>
</dbReference>
<dbReference type="InterPro" id="IPR011009">
    <property type="entry name" value="Kinase-like_dom_sf"/>
</dbReference>
<reference evidence="9 10" key="1">
    <citation type="submission" date="2024-02" db="EMBL/GenBank/DDBJ databases">
        <authorList>
            <person name="Vignale AGUSTIN F."/>
            <person name="Sosa J E."/>
            <person name="Modenutti C."/>
        </authorList>
    </citation>
    <scope>NUCLEOTIDE SEQUENCE [LARGE SCALE GENOMIC DNA]</scope>
</reference>
<sequence>MLSFKGSPYWMAPEVIMNTNGYSLAVDIWSLGCTILEMATSKPPWSQYEGVAAIFKIGNSKEIPEIPDHLSNDAKNFIRLCLQREPSARPMAPQLLDHPFIRDLATTRVANSKITKEAFPYTFDGSHTPTASELHSNRTNVNTCNGDYVAKSVFTVSRTSISPRDNVRTIMSLPVSPCSSPLRQNGPANRSCFLSPTHPSYALAGQRGYHLDYYLMFPTRPSASTLDPWQGIPQFKAETTCRSPMTRSIL</sequence>
<gene>
    <name evidence="7" type="ORF">ILEXP_LOCUS16707</name>
    <name evidence="8" type="ORF">ILEXP_LOCUS16708</name>
    <name evidence="9" type="ORF">ILEXP_LOCUS16709</name>
</gene>
<evidence type="ECO:0000313" key="7">
    <source>
        <dbReference type="EMBL" id="CAK9148736.1"/>
    </source>
</evidence>
<dbReference type="Gene3D" id="1.10.510.10">
    <property type="entry name" value="Transferase(Phosphotransferase) domain 1"/>
    <property type="match status" value="1"/>
</dbReference>
<evidence type="ECO:0000313" key="8">
    <source>
        <dbReference type="EMBL" id="CAK9148737.1"/>
    </source>
</evidence>
<protein>
    <recommendedName>
        <fullName evidence="6">Protein kinase domain-containing protein</fullName>
    </recommendedName>
</protein>
<evidence type="ECO:0000313" key="9">
    <source>
        <dbReference type="EMBL" id="CAK9148738.1"/>
    </source>
</evidence>
<dbReference type="SMART" id="SM00220">
    <property type="entry name" value="S_TKc"/>
    <property type="match status" value="1"/>
</dbReference>
<name>A0ABC8S176_9AQUA</name>